<feature type="chain" id="PRO_5020509230" evidence="3">
    <location>
        <begin position="29"/>
        <end position="354"/>
    </location>
</feature>
<keyword evidence="2" id="KW-1015">Disulfide bond</keyword>
<protein>
    <submittedName>
        <fullName evidence="5">LamG domain-containing protein</fullName>
    </submittedName>
</protein>
<keyword evidence="1 3" id="KW-0732">Signal</keyword>
<accession>A0A4Q2UT26</accession>
<dbReference type="Gene3D" id="2.60.120.200">
    <property type="match status" value="1"/>
</dbReference>
<name>A0A4Q2UT26_9BACT</name>
<evidence type="ECO:0000313" key="5">
    <source>
        <dbReference type="EMBL" id="RYC69969.1"/>
    </source>
</evidence>
<dbReference type="RefSeq" id="WP_077921788.1">
    <property type="nucleotide sequence ID" value="NZ_SBLB01000002.1"/>
</dbReference>
<evidence type="ECO:0000256" key="3">
    <source>
        <dbReference type="SAM" id="SignalP"/>
    </source>
</evidence>
<feature type="domain" description="LamG-like jellyroll fold" evidence="4">
    <location>
        <begin position="190"/>
        <end position="342"/>
    </location>
</feature>
<dbReference type="Proteomes" id="UP000290407">
    <property type="component" value="Unassembled WGS sequence"/>
</dbReference>
<proteinExistence type="predicted"/>
<dbReference type="PROSITE" id="PS51257">
    <property type="entry name" value="PROKAR_LIPOPROTEIN"/>
    <property type="match status" value="1"/>
</dbReference>
<evidence type="ECO:0000259" key="4">
    <source>
        <dbReference type="SMART" id="SM00560"/>
    </source>
</evidence>
<comment type="caution">
    <text evidence="5">The sequence shown here is derived from an EMBL/GenBank/DDBJ whole genome shotgun (WGS) entry which is preliminary data.</text>
</comment>
<dbReference type="Gene3D" id="1.20.1270.90">
    <property type="entry name" value="AF1782-like"/>
    <property type="match status" value="1"/>
</dbReference>
<dbReference type="InterPro" id="IPR013320">
    <property type="entry name" value="ConA-like_dom_sf"/>
</dbReference>
<feature type="signal peptide" evidence="3">
    <location>
        <begin position="1"/>
        <end position="28"/>
    </location>
</feature>
<dbReference type="Pfam" id="PF13385">
    <property type="entry name" value="Laminin_G_3"/>
    <property type="match status" value="1"/>
</dbReference>
<evidence type="ECO:0000256" key="1">
    <source>
        <dbReference type="ARBA" id="ARBA00022729"/>
    </source>
</evidence>
<dbReference type="Pfam" id="PF07554">
    <property type="entry name" value="FIVAR"/>
    <property type="match status" value="1"/>
</dbReference>
<dbReference type="SMART" id="SM00560">
    <property type="entry name" value="LamGL"/>
    <property type="match status" value="1"/>
</dbReference>
<gene>
    <name evidence="5" type="ORF">EQG79_08835</name>
</gene>
<dbReference type="EMBL" id="SBLB01000002">
    <property type="protein sequence ID" value="RYC69969.1"/>
    <property type="molecule type" value="Genomic_DNA"/>
</dbReference>
<dbReference type="SUPFAM" id="SSF49899">
    <property type="entry name" value="Concanavalin A-like lectins/glucanases"/>
    <property type="match status" value="1"/>
</dbReference>
<dbReference type="GO" id="GO:0005975">
    <property type="term" value="P:carbohydrate metabolic process"/>
    <property type="evidence" value="ECO:0007669"/>
    <property type="project" value="UniProtKB-ARBA"/>
</dbReference>
<dbReference type="GO" id="GO:0004553">
    <property type="term" value="F:hydrolase activity, hydrolyzing O-glycosyl compounds"/>
    <property type="evidence" value="ECO:0007669"/>
    <property type="project" value="UniProtKB-ARBA"/>
</dbReference>
<sequence length="354" mass="38623">MKNVTTSTPVLRSLLMLCLLFTLFQACKKDDGPDVAPVDKAALRARLDSANTLHNNAVEGTAIGRYEVGSKAVFKTAIDAATTVSNDNNATQTAVNNANVNLGQAITTFRSKQVAEIAPDKLVLHMLFNGNANDASGKGFNGTLKTGGAQWGAGLPVLTADRFGNANQAYYFDKGGNIEIPYNSVLNPSKEITISMWIKRDTTRASNYLLALNRWNGYKIQLQEANKVFFTVKTTTGAKDKDNESVTLARNKWYHIATTYKSGEMNFYIDGTLVKSWTDVTGDLAPVKSTINMTIGQDLPTSLYQNNEKDDADGNNFNGPWGGYYTGAMDDVRIYNAVLTSTQITSLYNAEKSQ</sequence>
<dbReference type="InterPro" id="IPR006558">
    <property type="entry name" value="LamG-like"/>
</dbReference>
<organism evidence="5 6">
    <name type="scientific">Spirosoma sordidisoli</name>
    <dbReference type="NCBI Taxonomy" id="2502893"/>
    <lineage>
        <taxon>Bacteria</taxon>
        <taxon>Pseudomonadati</taxon>
        <taxon>Bacteroidota</taxon>
        <taxon>Cytophagia</taxon>
        <taxon>Cytophagales</taxon>
        <taxon>Cytophagaceae</taxon>
        <taxon>Spirosoma</taxon>
    </lineage>
</organism>
<keyword evidence="6" id="KW-1185">Reference proteome</keyword>
<evidence type="ECO:0000313" key="6">
    <source>
        <dbReference type="Proteomes" id="UP000290407"/>
    </source>
</evidence>
<dbReference type="AlphaFoldDB" id="A0A4Q2UT26"/>
<evidence type="ECO:0000256" key="2">
    <source>
        <dbReference type="ARBA" id="ARBA00023157"/>
    </source>
</evidence>
<reference evidence="5 6" key="1">
    <citation type="submission" date="2019-01" db="EMBL/GenBank/DDBJ databases">
        <title>Spirosoma flava sp. nov., a propanil-degrading bacterium isolated from herbicide-contaminated soil.</title>
        <authorList>
            <person name="Zhang L."/>
            <person name="Jiang J.-D."/>
        </authorList>
    </citation>
    <scope>NUCLEOTIDE SEQUENCE [LARGE SCALE GENOMIC DNA]</scope>
    <source>
        <strain evidence="5 6">TY50</strain>
    </source>
</reference>